<comment type="caution">
    <text evidence="2">The sequence shown here is derived from an EMBL/GenBank/DDBJ whole genome shotgun (WGS) entry which is preliminary data.</text>
</comment>
<dbReference type="PANTHER" id="PTHR33840:SF1">
    <property type="entry name" value="TLE1 PHOSPHOLIPASE DOMAIN-CONTAINING PROTEIN"/>
    <property type="match status" value="1"/>
</dbReference>
<feature type="domain" description="T6SS Phospholipase effector Tle1-like catalytic" evidence="1">
    <location>
        <begin position="115"/>
        <end position="296"/>
    </location>
</feature>
<accession>A0ABR1UAN6</accession>
<proteinExistence type="predicted"/>
<dbReference type="PANTHER" id="PTHR33840">
    <property type="match status" value="1"/>
</dbReference>
<dbReference type="EMBL" id="JAQQWK010000001">
    <property type="protein sequence ID" value="KAK8054979.1"/>
    <property type="molecule type" value="Genomic_DNA"/>
</dbReference>
<dbReference type="Pfam" id="PF09994">
    <property type="entry name" value="T6SS_Tle1-like_cat"/>
    <property type="match status" value="1"/>
</dbReference>
<gene>
    <name evidence="2" type="ORF">PG993_000206</name>
</gene>
<evidence type="ECO:0000313" key="3">
    <source>
        <dbReference type="Proteomes" id="UP001444661"/>
    </source>
</evidence>
<keyword evidence="3" id="KW-1185">Reference proteome</keyword>
<dbReference type="InterPro" id="IPR018712">
    <property type="entry name" value="Tle1-like_cat"/>
</dbReference>
<evidence type="ECO:0000313" key="2">
    <source>
        <dbReference type="EMBL" id="KAK8054979.1"/>
    </source>
</evidence>
<protein>
    <recommendedName>
        <fullName evidence="1">T6SS Phospholipase effector Tle1-like catalytic domain-containing protein</fullName>
    </recommendedName>
</protein>
<evidence type="ECO:0000259" key="1">
    <source>
        <dbReference type="Pfam" id="PF09994"/>
    </source>
</evidence>
<reference evidence="2 3" key="1">
    <citation type="submission" date="2023-01" db="EMBL/GenBank/DDBJ databases">
        <title>Analysis of 21 Apiospora genomes using comparative genomics revels a genus with tremendous synthesis potential of carbohydrate active enzymes and secondary metabolites.</title>
        <authorList>
            <person name="Sorensen T."/>
        </authorList>
    </citation>
    <scope>NUCLEOTIDE SEQUENCE [LARGE SCALE GENOMIC DNA]</scope>
    <source>
        <strain evidence="2 3">CBS 33761</strain>
    </source>
</reference>
<sequence length="357" mass="39596">MAEPSEPRPSRAQGPAVAPKTLESLFQAEKISMSKEKEHMFTHLSANFDKKRLFVCCDGTQKNASGPAAPLTNVGKLSWAVSRFGRDPFSLPLLPEGQLDSATHDGAPQNADNWYGVLDEIILVGSSHGAHTVRGLAKFLNDVGLLRGKGLAFLQPLYQLWKRNAGYKPGGFGNQDDPLPKTWVELDSMCKTLRESGTLFPVKIKVLAEWDPVSAGIGKGDLGFVRDIVPGNVKHAFLAYALHEKRAQFKPMLWAGMESYTTRVKLCAFNGTHADIAGGSSDCGLSTFALLWMVSQIQAVCKAAFDSDTLLEFVTPLQVEQKWWERGFGQWRIHDLLYTQCLWYPSLRLPEMMLLIR</sequence>
<organism evidence="2 3">
    <name type="scientific">Apiospora rasikravindrae</name>
    <dbReference type="NCBI Taxonomy" id="990691"/>
    <lineage>
        <taxon>Eukaryota</taxon>
        <taxon>Fungi</taxon>
        <taxon>Dikarya</taxon>
        <taxon>Ascomycota</taxon>
        <taxon>Pezizomycotina</taxon>
        <taxon>Sordariomycetes</taxon>
        <taxon>Xylariomycetidae</taxon>
        <taxon>Amphisphaeriales</taxon>
        <taxon>Apiosporaceae</taxon>
        <taxon>Apiospora</taxon>
    </lineage>
</organism>
<name>A0ABR1UAN6_9PEZI</name>
<dbReference type="Proteomes" id="UP001444661">
    <property type="component" value="Unassembled WGS sequence"/>
</dbReference>